<dbReference type="GO" id="GO:0016020">
    <property type="term" value="C:membrane"/>
    <property type="evidence" value="ECO:0007669"/>
    <property type="project" value="UniProtKB-SubCell"/>
</dbReference>
<dbReference type="Proteomes" id="UP001201812">
    <property type="component" value="Unassembled WGS sequence"/>
</dbReference>
<evidence type="ECO:0000256" key="1">
    <source>
        <dbReference type="ARBA" id="ARBA00004606"/>
    </source>
</evidence>
<evidence type="ECO:0000313" key="7">
    <source>
        <dbReference type="EMBL" id="KAI1728348.1"/>
    </source>
</evidence>
<gene>
    <name evidence="7" type="ORF">DdX_00520</name>
</gene>
<keyword evidence="4 6" id="KW-0472">Membrane</keyword>
<evidence type="ECO:0000256" key="6">
    <source>
        <dbReference type="SAM" id="Phobius"/>
    </source>
</evidence>
<dbReference type="GO" id="GO:0016757">
    <property type="term" value="F:glycosyltransferase activity"/>
    <property type="evidence" value="ECO:0007669"/>
    <property type="project" value="UniProtKB-KW"/>
</dbReference>
<keyword evidence="3" id="KW-0808">Transferase</keyword>
<evidence type="ECO:0000256" key="4">
    <source>
        <dbReference type="ARBA" id="ARBA00023136"/>
    </source>
</evidence>
<dbReference type="AlphaFoldDB" id="A0AAD4NFC5"/>
<evidence type="ECO:0000313" key="8">
    <source>
        <dbReference type="Proteomes" id="UP001201812"/>
    </source>
</evidence>
<organism evidence="7 8">
    <name type="scientific">Ditylenchus destructor</name>
    <dbReference type="NCBI Taxonomy" id="166010"/>
    <lineage>
        <taxon>Eukaryota</taxon>
        <taxon>Metazoa</taxon>
        <taxon>Ecdysozoa</taxon>
        <taxon>Nematoda</taxon>
        <taxon>Chromadorea</taxon>
        <taxon>Rhabditida</taxon>
        <taxon>Tylenchina</taxon>
        <taxon>Tylenchomorpha</taxon>
        <taxon>Sphaerularioidea</taxon>
        <taxon>Anguinidae</taxon>
        <taxon>Anguininae</taxon>
        <taxon>Ditylenchus</taxon>
    </lineage>
</organism>
<dbReference type="EMBL" id="JAKKPZ010000001">
    <property type="protein sequence ID" value="KAI1728348.1"/>
    <property type="molecule type" value="Genomic_DNA"/>
</dbReference>
<keyword evidence="6" id="KW-0812">Transmembrane</keyword>
<protein>
    <submittedName>
        <fullName evidence="7">Core-2/I-Branching enzyme domain-containing protein</fullName>
    </submittedName>
</protein>
<dbReference type="PANTHER" id="PTHR46671:SF7">
    <property type="entry name" value="CORE-2_I-BRANCHING ENZYME"/>
    <property type="match status" value="1"/>
</dbReference>
<keyword evidence="8" id="KW-1185">Reference proteome</keyword>
<evidence type="ECO:0000256" key="2">
    <source>
        <dbReference type="ARBA" id="ARBA00022676"/>
    </source>
</evidence>
<accession>A0AAD4NFC5</accession>
<dbReference type="Pfam" id="PF02485">
    <property type="entry name" value="Branch"/>
    <property type="match status" value="1"/>
</dbReference>
<sequence length="461" mass="53938">MLCDFGSKRFTALLVSGFVLALIYVVCYTAQLKEVSRLNSPITTIQADSHNSSQDFSPFEEVWLNLSQLQCNKLFDGDKTYTNQYVRHKRITLSDPDNLDMSCDGIKSRSNKETKSSPETDFPLAFSRTVFTSYLFLEHMLSVEYRPQNLYCYSIDSKSSKIFKNRIRNLAKCFSNVIVVGKEYSVYSNGKNVTRAALSCLEVLHKHRQHQWKYVFTLQNHDIPLKTNWEMVEILKLYNGANDISVKRIMPISVNKKLNWTMASLKLYRNDTKNRDNYYNANGTLKALYHTKSLNLVVLARRSVQFVLEELRLDTFIDRLEKSKYGMDEVFFSTLNTNLLDFPGGFTTECLKKGRQINSLGRYTLWQFDGRCMSRKFRHDICIFGVEDLRHLNSGLFQFYFNKMMTHFDYGAIFCWLENLRKNSTTHRRINSRFYKRLPYVRYNDLISKGKVKSPNGFDCL</sequence>
<keyword evidence="5" id="KW-0325">Glycoprotein</keyword>
<keyword evidence="2" id="KW-0328">Glycosyltransferase</keyword>
<evidence type="ECO:0000256" key="5">
    <source>
        <dbReference type="ARBA" id="ARBA00023180"/>
    </source>
</evidence>
<comment type="caution">
    <text evidence="7">The sequence shown here is derived from an EMBL/GenBank/DDBJ whole genome shotgun (WGS) entry which is preliminary data.</text>
</comment>
<comment type="subcellular location">
    <subcellularLocation>
        <location evidence="1">Membrane</location>
        <topology evidence="1">Single-pass type II membrane protein</topology>
    </subcellularLocation>
</comment>
<name>A0AAD4NFC5_9BILA</name>
<feature type="transmembrane region" description="Helical" evidence="6">
    <location>
        <begin position="12"/>
        <end position="31"/>
    </location>
</feature>
<dbReference type="InterPro" id="IPR003406">
    <property type="entry name" value="Glyco_trans_14"/>
</dbReference>
<dbReference type="PANTHER" id="PTHR46671">
    <property type="entry name" value="PROTEIN CBG11221"/>
    <property type="match status" value="1"/>
</dbReference>
<proteinExistence type="predicted"/>
<reference evidence="7" key="1">
    <citation type="submission" date="2022-01" db="EMBL/GenBank/DDBJ databases">
        <title>Genome Sequence Resource for Two Populations of Ditylenchus destructor, the Migratory Endoparasitic Phytonematode.</title>
        <authorList>
            <person name="Zhang H."/>
            <person name="Lin R."/>
            <person name="Xie B."/>
        </authorList>
    </citation>
    <scope>NUCLEOTIDE SEQUENCE</scope>
    <source>
        <strain evidence="7">BazhouSP</strain>
    </source>
</reference>
<evidence type="ECO:0000256" key="3">
    <source>
        <dbReference type="ARBA" id="ARBA00022679"/>
    </source>
</evidence>
<keyword evidence="6" id="KW-1133">Transmembrane helix</keyword>